<reference evidence="1 2" key="1">
    <citation type="journal article" date="2016" name="Nat. Commun.">
        <title>Thousands of microbial genomes shed light on interconnected biogeochemical processes in an aquifer system.</title>
        <authorList>
            <person name="Anantharaman K."/>
            <person name="Brown C.T."/>
            <person name="Hug L.A."/>
            <person name="Sharon I."/>
            <person name="Castelle C.J."/>
            <person name="Probst A.J."/>
            <person name="Thomas B.C."/>
            <person name="Singh A."/>
            <person name="Wilkins M.J."/>
            <person name="Karaoz U."/>
            <person name="Brodie E.L."/>
            <person name="Williams K.H."/>
            <person name="Hubbard S.S."/>
            <person name="Banfield J.F."/>
        </authorList>
    </citation>
    <scope>NUCLEOTIDE SEQUENCE [LARGE SCALE GENOMIC DNA]</scope>
</reference>
<dbReference type="EMBL" id="MGGI01000003">
    <property type="protein sequence ID" value="OGM27711.1"/>
    <property type="molecule type" value="Genomic_DNA"/>
</dbReference>
<protein>
    <recommendedName>
        <fullName evidence="3">ASCH domain-containing protein</fullName>
    </recommendedName>
</protein>
<sequence>MKKSWGLIPKILDSTKTIESRWYINKSVPWGNIKKGDIVYFKNSGEPVTVKAKVDKVLQFEKLNSQKISEILNKYYKEDGIEKEKVKYYFELFKDKKYCILIYLTNPQKIRSFDIDKKGFGSMSAWISVEDINLIKQVSL</sequence>
<dbReference type="AlphaFoldDB" id="A0A1F7YK35"/>
<evidence type="ECO:0000313" key="2">
    <source>
        <dbReference type="Proteomes" id="UP000178851"/>
    </source>
</evidence>
<dbReference type="Proteomes" id="UP000178851">
    <property type="component" value="Unassembled WGS sequence"/>
</dbReference>
<accession>A0A1F7YK35</accession>
<comment type="caution">
    <text evidence="1">The sequence shown here is derived from an EMBL/GenBank/DDBJ whole genome shotgun (WGS) entry which is preliminary data.</text>
</comment>
<gene>
    <name evidence="1" type="ORF">A2627_04700</name>
</gene>
<evidence type="ECO:0000313" key="1">
    <source>
        <dbReference type="EMBL" id="OGM27711.1"/>
    </source>
</evidence>
<name>A0A1F7YK35_9BACT</name>
<evidence type="ECO:0008006" key="3">
    <source>
        <dbReference type="Google" id="ProtNLM"/>
    </source>
</evidence>
<proteinExistence type="predicted"/>
<dbReference type="Gene3D" id="2.30.130.30">
    <property type="entry name" value="Hypothetical protein"/>
    <property type="match status" value="1"/>
</dbReference>
<organism evidence="1 2">
    <name type="scientific">Candidatus Woesebacteria bacterium RIFCSPHIGHO2_01_FULL_39_28</name>
    <dbReference type="NCBI Taxonomy" id="1802496"/>
    <lineage>
        <taxon>Bacteria</taxon>
        <taxon>Candidatus Woeseibacteriota</taxon>
    </lineage>
</organism>